<protein>
    <submittedName>
        <fullName evidence="1">GLEYA domain-containing protein</fullName>
    </submittedName>
</protein>
<comment type="caution">
    <text evidence="1">The sequence shown here is derived from an EMBL/GenBank/DDBJ whole genome shotgun (WGS) entry which is preliminary data.</text>
</comment>
<accession>A0ACC0DLK1</accession>
<dbReference type="EMBL" id="MU394280">
    <property type="protein sequence ID" value="KAI6093483.1"/>
    <property type="molecule type" value="Genomic_DNA"/>
</dbReference>
<evidence type="ECO:0000313" key="1">
    <source>
        <dbReference type="EMBL" id="KAI6093483.1"/>
    </source>
</evidence>
<evidence type="ECO:0000313" key="2">
    <source>
        <dbReference type="Proteomes" id="UP001497680"/>
    </source>
</evidence>
<sequence>MTRYLQSLSVLLLASVPMSTAIIPPIELCPSCPKPIRCFNEGWDWAYYSNPRHNDGEDYPGFRADVYKTQAPVYSGTTPWIGGHLGYTQANPDTTIFYGSSPQLNSTYFALDHHAYLYACERGTWQFDVSLVDDVVLAWVGDAAYSGWTDANADVKAVWTFLGGAGQHYGSASFSKDLDGGRFYPMRFFFANAQWGGNFNLTITSPSGVIVHQSGRNSDWVVQSSCGLDTSAPRFPDFGEET</sequence>
<name>A0ACC0DLK1_9PEZI</name>
<reference evidence="1 2" key="1">
    <citation type="journal article" date="2022" name="New Phytol.">
        <title>Ecological generalism drives hyperdiversity of secondary metabolite gene clusters in xylarialean endophytes.</title>
        <authorList>
            <person name="Franco M.E.E."/>
            <person name="Wisecaver J.H."/>
            <person name="Arnold A.E."/>
            <person name="Ju Y.M."/>
            <person name="Slot J.C."/>
            <person name="Ahrendt S."/>
            <person name="Moore L.P."/>
            <person name="Eastman K.E."/>
            <person name="Scott K."/>
            <person name="Konkel Z."/>
            <person name="Mondo S.J."/>
            <person name="Kuo A."/>
            <person name="Hayes R.D."/>
            <person name="Haridas S."/>
            <person name="Andreopoulos B."/>
            <person name="Riley R."/>
            <person name="LaButti K."/>
            <person name="Pangilinan J."/>
            <person name="Lipzen A."/>
            <person name="Amirebrahimi M."/>
            <person name="Yan J."/>
            <person name="Adam C."/>
            <person name="Keymanesh K."/>
            <person name="Ng V."/>
            <person name="Louie K."/>
            <person name="Northen T."/>
            <person name="Drula E."/>
            <person name="Henrissat B."/>
            <person name="Hsieh H.M."/>
            <person name="Youens-Clark K."/>
            <person name="Lutzoni F."/>
            <person name="Miadlikowska J."/>
            <person name="Eastwood D.C."/>
            <person name="Hamelin R.C."/>
            <person name="Grigoriev I.V."/>
            <person name="U'Ren J.M."/>
        </authorList>
    </citation>
    <scope>NUCLEOTIDE SEQUENCE [LARGE SCALE GENOMIC DNA]</scope>
    <source>
        <strain evidence="1 2">ER1909</strain>
    </source>
</reference>
<dbReference type="Proteomes" id="UP001497680">
    <property type="component" value="Unassembled WGS sequence"/>
</dbReference>
<organism evidence="1 2">
    <name type="scientific">Hypoxylon rubiginosum</name>
    <dbReference type="NCBI Taxonomy" id="110542"/>
    <lineage>
        <taxon>Eukaryota</taxon>
        <taxon>Fungi</taxon>
        <taxon>Dikarya</taxon>
        <taxon>Ascomycota</taxon>
        <taxon>Pezizomycotina</taxon>
        <taxon>Sordariomycetes</taxon>
        <taxon>Xylariomycetidae</taxon>
        <taxon>Xylariales</taxon>
        <taxon>Hypoxylaceae</taxon>
        <taxon>Hypoxylon</taxon>
    </lineage>
</organism>
<proteinExistence type="predicted"/>
<keyword evidence="2" id="KW-1185">Reference proteome</keyword>
<gene>
    <name evidence="1" type="ORF">F4821DRAFT_685</name>
</gene>